<keyword evidence="3" id="KW-1185">Reference proteome</keyword>
<evidence type="ECO:0000313" key="3">
    <source>
        <dbReference type="Proteomes" id="UP001518680"/>
    </source>
</evidence>
<sequence>MTDVRAELADAATGPFESNRLGGGPEGIKSIIEHIAGAWDTELVAGVPDMSHLDEVYAQVDAAYGNDAETFESGTRRRNALLRGFLDVRAAH</sequence>
<evidence type="ECO:0000313" key="2">
    <source>
        <dbReference type="EMBL" id="MBM0243149.1"/>
    </source>
</evidence>
<evidence type="ECO:0000256" key="1">
    <source>
        <dbReference type="SAM" id="MobiDB-lite"/>
    </source>
</evidence>
<proteinExistence type="predicted"/>
<accession>A0ABS1Y436</accession>
<dbReference type="GeneID" id="92745402"/>
<feature type="region of interest" description="Disordered" evidence="1">
    <location>
        <begin position="1"/>
        <end position="23"/>
    </location>
</feature>
<dbReference type="EMBL" id="JAACBX020000001">
    <property type="protein sequence ID" value="MBM0243149.1"/>
    <property type="molecule type" value="Genomic_DNA"/>
</dbReference>
<comment type="caution">
    <text evidence="2">The sequence shown here is derived from an EMBL/GenBank/DDBJ whole genome shotgun (WGS) entry which is preliminary data.</text>
</comment>
<dbReference type="RefSeq" id="WP_121910617.1">
    <property type="nucleotide sequence ID" value="NZ_CP068292.1"/>
</dbReference>
<name>A0ABS1Y436_9CORY</name>
<dbReference type="Proteomes" id="UP001518680">
    <property type="component" value="Unassembled WGS sequence"/>
</dbReference>
<gene>
    <name evidence="2" type="ORF">GWO63_002370</name>
</gene>
<organism evidence="2 3">
    <name type="scientific">Corynebacterium macginleyi</name>
    <dbReference type="NCBI Taxonomy" id="38290"/>
    <lineage>
        <taxon>Bacteria</taxon>
        <taxon>Bacillati</taxon>
        <taxon>Actinomycetota</taxon>
        <taxon>Actinomycetes</taxon>
        <taxon>Mycobacteriales</taxon>
        <taxon>Corynebacteriaceae</taxon>
        <taxon>Corynebacterium</taxon>
    </lineage>
</organism>
<protein>
    <submittedName>
        <fullName evidence="2">Uncharacterized protein</fullName>
    </submittedName>
</protein>
<reference evidence="2 3" key="1">
    <citation type="submission" date="2021-01" db="EMBL/GenBank/DDBJ databases">
        <title>Complete genome sequences of Corynebacterium macginleyi strains isolated from infectious keratitis.</title>
        <authorList>
            <person name="Sagerfors S."/>
            <person name="Poehlein A."/>
            <person name="Soderquist B."/>
            <person name="Bruggemann H."/>
        </authorList>
    </citation>
    <scope>NUCLEOTIDE SEQUENCE [LARGE SCALE GENOMIC DNA]</scope>
    <source>
        <strain evidence="2 3">12T220</strain>
    </source>
</reference>